<dbReference type="InterPro" id="IPR009936">
    <property type="entry name" value="DUF1468"/>
</dbReference>
<gene>
    <name evidence="4" type="ORF">CENDO_03395</name>
</gene>
<feature type="transmembrane region" description="Helical" evidence="2">
    <location>
        <begin position="165"/>
        <end position="186"/>
    </location>
</feature>
<keyword evidence="5" id="KW-1185">Reference proteome</keyword>
<evidence type="ECO:0000313" key="5">
    <source>
        <dbReference type="Proteomes" id="UP000296352"/>
    </source>
</evidence>
<evidence type="ECO:0000256" key="2">
    <source>
        <dbReference type="SAM" id="Phobius"/>
    </source>
</evidence>
<feature type="region of interest" description="Disordered" evidence="1">
    <location>
        <begin position="1"/>
        <end position="29"/>
    </location>
</feature>
<proteinExistence type="predicted"/>
<evidence type="ECO:0000256" key="1">
    <source>
        <dbReference type="SAM" id="MobiDB-lite"/>
    </source>
</evidence>
<keyword evidence="2" id="KW-0812">Transmembrane</keyword>
<dbReference type="KEGG" id="cee:CENDO_03395"/>
<sequence>MSIERTPKLGSDPRLTPAEDVRQTTAGAADAGADIQEMEGLGIDTSGMREGNTPMFLIIMLGLAAVAAFLIAYSFRLGTGTLAAPGSGLLLLAAGIIIAICLPFTWLLKEKFEIFNPHRVSHSGAMMLGLAAFVVLYWAGGFFVAAVIATLIISRWSSEESWRNVIILSIAVPAACYLIFVLGFQVSLNPAPGWL</sequence>
<evidence type="ECO:0000313" key="4">
    <source>
        <dbReference type="EMBL" id="QCB27973.1"/>
    </source>
</evidence>
<dbReference type="AlphaFoldDB" id="A0A4P7QEQ8"/>
<evidence type="ECO:0000259" key="3">
    <source>
        <dbReference type="Pfam" id="PF07331"/>
    </source>
</evidence>
<reference evidence="4 5" key="1">
    <citation type="submission" date="2019-04" db="EMBL/GenBank/DDBJ databases">
        <title>Corynebacterium endometrii sp. nov., isolated from the uterus of a cow with endometritis.</title>
        <authorList>
            <person name="Ballas P."/>
            <person name="Ruckert C."/>
            <person name="Wagener K."/>
            <person name="Drillich M."/>
            <person name="Kaempfer P."/>
            <person name="Busse H.-J."/>
            <person name="Ehling-Schulz M."/>
        </authorList>
    </citation>
    <scope>NUCLEOTIDE SEQUENCE [LARGE SCALE GENOMIC DNA]</scope>
    <source>
        <strain evidence="4 5">LMM-1653</strain>
    </source>
</reference>
<organism evidence="4 5">
    <name type="scientific">Corynebacterium endometrii</name>
    <dbReference type="NCBI Taxonomy" id="2488819"/>
    <lineage>
        <taxon>Bacteria</taxon>
        <taxon>Bacillati</taxon>
        <taxon>Actinomycetota</taxon>
        <taxon>Actinomycetes</taxon>
        <taxon>Mycobacteriales</taxon>
        <taxon>Corynebacteriaceae</taxon>
        <taxon>Corynebacterium</taxon>
    </lineage>
</organism>
<name>A0A4P7QEQ8_9CORY</name>
<dbReference type="EMBL" id="CP039247">
    <property type="protein sequence ID" value="QCB27973.1"/>
    <property type="molecule type" value="Genomic_DNA"/>
</dbReference>
<dbReference type="RefSeq" id="WP_136140773.1">
    <property type="nucleotide sequence ID" value="NZ_CP039247.1"/>
</dbReference>
<dbReference type="Pfam" id="PF07331">
    <property type="entry name" value="TctB"/>
    <property type="match status" value="1"/>
</dbReference>
<protein>
    <submittedName>
        <fullName evidence="4">Tripartite tricarboxylate transporter TctB family protein</fullName>
    </submittedName>
</protein>
<dbReference type="OrthoDB" id="3576735at2"/>
<feature type="transmembrane region" description="Helical" evidence="2">
    <location>
        <begin position="128"/>
        <end position="153"/>
    </location>
</feature>
<accession>A0A4P7QEQ8</accession>
<keyword evidence="2" id="KW-1133">Transmembrane helix</keyword>
<feature type="domain" description="DUF1468" evidence="3">
    <location>
        <begin position="58"/>
        <end position="188"/>
    </location>
</feature>
<feature type="transmembrane region" description="Helical" evidence="2">
    <location>
        <begin position="87"/>
        <end position="108"/>
    </location>
</feature>
<dbReference type="Proteomes" id="UP000296352">
    <property type="component" value="Chromosome"/>
</dbReference>
<keyword evidence="2" id="KW-0472">Membrane</keyword>
<feature type="transmembrane region" description="Helical" evidence="2">
    <location>
        <begin position="55"/>
        <end position="75"/>
    </location>
</feature>